<dbReference type="InterPro" id="IPR020904">
    <property type="entry name" value="Sc_DH/Rdtase_CS"/>
</dbReference>
<protein>
    <submittedName>
        <fullName evidence="3">3-oxoacyl-ACP reductase</fullName>
    </submittedName>
</protein>
<dbReference type="RefSeq" id="WP_102239625.1">
    <property type="nucleotide sequence ID" value="NZ_PNHK01000023.1"/>
</dbReference>
<name>A0A2N6VK40_9MICO</name>
<comment type="caution">
    <text evidence="3">The sequence shown here is derived from an EMBL/GenBank/DDBJ whole genome shotgun (WGS) entry which is preliminary data.</text>
</comment>
<dbReference type="Gene3D" id="3.40.50.720">
    <property type="entry name" value="NAD(P)-binding Rossmann-like Domain"/>
    <property type="match status" value="1"/>
</dbReference>
<dbReference type="SUPFAM" id="SSF51735">
    <property type="entry name" value="NAD(P)-binding Rossmann-fold domains"/>
    <property type="match status" value="1"/>
</dbReference>
<organism evidence="3 4">
    <name type="scientific">Brevibacterium paucivorans</name>
    <dbReference type="NCBI Taxonomy" id="170994"/>
    <lineage>
        <taxon>Bacteria</taxon>
        <taxon>Bacillati</taxon>
        <taxon>Actinomycetota</taxon>
        <taxon>Actinomycetes</taxon>
        <taxon>Micrococcales</taxon>
        <taxon>Brevibacteriaceae</taxon>
        <taxon>Brevibacterium</taxon>
    </lineage>
</organism>
<proteinExistence type="inferred from homology"/>
<dbReference type="InterPro" id="IPR036291">
    <property type="entry name" value="NAD(P)-bd_dom_sf"/>
</dbReference>
<dbReference type="AlphaFoldDB" id="A0A2N6VK40"/>
<reference evidence="3 4" key="1">
    <citation type="submission" date="2017-09" db="EMBL/GenBank/DDBJ databases">
        <title>Bacterial strain isolated from the female urinary microbiota.</title>
        <authorList>
            <person name="Thomas-White K."/>
            <person name="Kumar N."/>
            <person name="Forster S."/>
            <person name="Putonti C."/>
            <person name="Lawley T."/>
            <person name="Wolfe A.J."/>
        </authorList>
    </citation>
    <scope>NUCLEOTIDE SEQUENCE [LARGE SCALE GENOMIC DNA]</scope>
    <source>
        <strain evidence="3 4">UMB1301</strain>
    </source>
</reference>
<comment type="similarity">
    <text evidence="1">Belongs to the short-chain dehydrogenases/reductases (SDR) family.</text>
</comment>
<dbReference type="OrthoDB" id="286404at2"/>
<keyword evidence="2" id="KW-0560">Oxidoreductase</keyword>
<dbReference type="InterPro" id="IPR051122">
    <property type="entry name" value="SDR_DHRS6-like"/>
</dbReference>
<evidence type="ECO:0000256" key="2">
    <source>
        <dbReference type="ARBA" id="ARBA00023002"/>
    </source>
</evidence>
<dbReference type="EMBL" id="PNHK01000023">
    <property type="protein sequence ID" value="PMD04495.1"/>
    <property type="molecule type" value="Genomic_DNA"/>
</dbReference>
<dbReference type="PANTHER" id="PTHR43477">
    <property type="entry name" value="DIHYDROANTICAPSIN 7-DEHYDROGENASE"/>
    <property type="match status" value="1"/>
</dbReference>
<gene>
    <name evidence="3" type="ORF">CJ199_11765</name>
</gene>
<evidence type="ECO:0000313" key="3">
    <source>
        <dbReference type="EMBL" id="PMD04495.1"/>
    </source>
</evidence>
<dbReference type="PRINTS" id="PR00081">
    <property type="entry name" value="GDHRDH"/>
</dbReference>
<dbReference type="CDD" id="cd05233">
    <property type="entry name" value="SDR_c"/>
    <property type="match status" value="1"/>
</dbReference>
<dbReference type="PANTHER" id="PTHR43477:SF1">
    <property type="entry name" value="DIHYDROANTICAPSIN 7-DEHYDROGENASE"/>
    <property type="match status" value="1"/>
</dbReference>
<evidence type="ECO:0000256" key="1">
    <source>
        <dbReference type="ARBA" id="ARBA00006484"/>
    </source>
</evidence>
<sequence length="212" mass="22907">MNFENLFRLDNQKSFVVGAAGGIGRQSALALAGHGSHVVCADLNEDGAEETKQLIVEQGGSAEALVLDVLNADEVTAAANQHEDTHTLLFTAAINVRKPLLEYTAEEYEKVHRLNQLATFRLIQSFGRNMVTRREGSIIGFSSIRHTVVEPGQGVYAATKAATVQLLRTAAAEFGPFGVRANAIAPGVVETPLTAQIKREPEWYEAYAQKSA</sequence>
<dbReference type="Proteomes" id="UP000235598">
    <property type="component" value="Unassembled WGS sequence"/>
</dbReference>
<feature type="non-terminal residue" evidence="3">
    <location>
        <position position="212"/>
    </location>
</feature>
<accession>A0A2N6VK40</accession>
<dbReference type="PROSITE" id="PS00061">
    <property type="entry name" value="ADH_SHORT"/>
    <property type="match status" value="1"/>
</dbReference>
<dbReference type="GO" id="GO:0016491">
    <property type="term" value="F:oxidoreductase activity"/>
    <property type="evidence" value="ECO:0007669"/>
    <property type="project" value="UniProtKB-KW"/>
</dbReference>
<dbReference type="Pfam" id="PF13561">
    <property type="entry name" value="adh_short_C2"/>
    <property type="match status" value="1"/>
</dbReference>
<evidence type="ECO:0000313" key="4">
    <source>
        <dbReference type="Proteomes" id="UP000235598"/>
    </source>
</evidence>
<dbReference type="InterPro" id="IPR002347">
    <property type="entry name" value="SDR_fam"/>
</dbReference>